<evidence type="ECO:0000313" key="2">
    <source>
        <dbReference type="EMBL" id="GBP83337.1"/>
    </source>
</evidence>
<feature type="repeat" description="TPR" evidence="1">
    <location>
        <begin position="113"/>
        <end position="146"/>
    </location>
</feature>
<dbReference type="InterPro" id="IPR011990">
    <property type="entry name" value="TPR-like_helical_dom_sf"/>
</dbReference>
<evidence type="ECO:0000256" key="1">
    <source>
        <dbReference type="PROSITE-ProRule" id="PRU00339"/>
    </source>
</evidence>
<keyword evidence="2" id="KW-0472">Membrane</keyword>
<dbReference type="Pfam" id="PF13181">
    <property type="entry name" value="TPR_8"/>
    <property type="match status" value="1"/>
</dbReference>
<comment type="caution">
    <text evidence="2">The sequence shown here is derived from an EMBL/GenBank/DDBJ whole genome shotgun (WGS) entry which is preliminary data.</text>
</comment>
<dbReference type="InterPro" id="IPR052384">
    <property type="entry name" value="TMTC_O-mannosyltransferase"/>
</dbReference>
<dbReference type="Pfam" id="PF13176">
    <property type="entry name" value="TPR_7"/>
    <property type="match status" value="1"/>
</dbReference>
<organism evidence="2 3">
    <name type="scientific">Eumeta variegata</name>
    <name type="common">Bagworm moth</name>
    <name type="synonym">Eumeta japonica</name>
    <dbReference type="NCBI Taxonomy" id="151549"/>
    <lineage>
        <taxon>Eukaryota</taxon>
        <taxon>Metazoa</taxon>
        <taxon>Ecdysozoa</taxon>
        <taxon>Arthropoda</taxon>
        <taxon>Hexapoda</taxon>
        <taxon>Insecta</taxon>
        <taxon>Pterygota</taxon>
        <taxon>Neoptera</taxon>
        <taxon>Endopterygota</taxon>
        <taxon>Lepidoptera</taxon>
        <taxon>Glossata</taxon>
        <taxon>Ditrysia</taxon>
        <taxon>Tineoidea</taxon>
        <taxon>Psychidae</taxon>
        <taxon>Oiketicinae</taxon>
        <taxon>Eumeta</taxon>
    </lineage>
</organism>
<dbReference type="Proteomes" id="UP000299102">
    <property type="component" value="Unassembled WGS sequence"/>
</dbReference>
<dbReference type="GO" id="GO:0035269">
    <property type="term" value="P:protein O-linked glycosylation via mannose"/>
    <property type="evidence" value="ECO:0007669"/>
    <property type="project" value="TreeGrafter"/>
</dbReference>
<name>A0A4C1Z9K9_EUMVA</name>
<sequence>MVKRLLIHTCPGKHAHALSASATLAALRARPAHSMSFLCFRGILLQNERRYEQAIKSFEKAIHFRPSMALAYVNLGASLVAAGRAAEAAGVLRAAARTTGDVRDRRQHDSARVSALVQLAALHSRRAHWHKALAAYREALDIMPETGPPLSGWTRHVQETSLTKFEDRDDDISINSMTDRVLAYGMLNGPFWFLLIG</sequence>
<proteinExistence type="predicted"/>
<accession>A0A4C1Z9K9</accession>
<keyword evidence="3" id="KW-1185">Reference proteome</keyword>
<gene>
    <name evidence="2" type="ORF">EVAR_54354_1</name>
</gene>
<reference evidence="2 3" key="1">
    <citation type="journal article" date="2019" name="Commun. Biol.">
        <title>The bagworm genome reveals a unique fibroin gene that provides high tensile strength.</title>
        <authorList>
            <person name="Kono N."/>
            <person name="Nakamura H."/>
            <person name="Ohtoshi R."/>
            <person name="Tomita M."/>
            <person name="Numata K."/>
            <person name="Arakawa K."/>
        </authorList>
    </citation>
    <scope>NUCLEOTIDE SEQUENCE [LARGE SCALE GENOMIC DNA]</scope>
</reference>
<dbReference type="PROSITE" id="PS50005">
    <property type="entry name" value="TPR"/>
    <property type="match status" value="2"/>
</dbReference>
<feature type="repeat" description="TPR" evidence="1">
    <location>
        <begin position="35"/>
        <end position="68"/>
    </location>
</feature>
<dbReference type="STRING" id="151549.A0A4C1Z9K9"/>
<dbReference type="SMART" id="SM00028">
    <property type="entry name" value="TPR"/>
    <property type="match status" value="3"/>
</dbReference>
<dbReference type="GO" id="GO:0005789">
    <property type="term" value="C:endoplasmic reticulum membrane"/>
    <property type="evidence" value="ECO:0007669"/>
    <property type="project" value="TreeGrafter"/>
</dbReference>
<dbReference type="AlphaFoldDB" id="A0A4C1Z9K9"/>
<dbReference type="Gene3D" id="1.25.40.10">
    <property type="entry name" value="Tetratricopeptide repeat domain"/>
    <property type="match status" value="1"/>
</dbReference>
<keyword evidence="2" id="KW-0812">Transmembrane</keyword>
<dbReference type="PANTHER" id="PTHR44216">
    <property type="entry name" value="PROTEIN O-MANNOSYL-TRANSFERASE TMTC2"/>
    <property type="match status" value="1"/>
</dbReference>
<protein>
    <submittedName>
        <fullName evidence="2">Transmembrane and TPR repeat-containing protein CG4341</fullName>
    </submittedName>
</protein>
<dbReference type="SUPFAM" id="SSF48452">
    <property type="entry name" value="TPR-like"/>
    <property type="match status" value="1"/>
</dbReference>
<dbReference type="PANTHER" id="PTHR44216:SF3">
    <property type="entry name" value="PROTEIN O-MANNOSYL-TRANSFERASE TMTC2"/>
    <property type="match status" value="1"/>
</dbReference>
<keyword evidence="1" id="KW-0802">TPR repeat</keyword>
<dbReference type="GO" id="GO:0000030">
    <property type="term" value="F:mannosyltransferase activity"/>
    <property type="evidence" value="ECO:0007669"/>
    <property type="project" value="TreeGrafter"/>
</dbReference>
<dbReference type="OrthoDB" id="19588at2759"/>
<evidence type="ECO:0000313" key="3">
    <source>
        <dbReference type="Proteomes" id="UP000299102"/>
    </source>
</evidence>
<dbReference type="InterPro" id="IPR019734">
    <property type="entry name" value="TPR_rpt"/>
</dbReference>
<dbReference type="EMBL" id="BGZK01001615">
    <property type="protein sequence ID" value="GBP83337.1"/>
    <property type="molecule type" value="Genomic_DNA"/>
</dbReference>